<feature type="compositionally biased region" description="Polar residues" evidence="1">
    <location>
        <begin position="1"/>
        <end position="14"/>
    </location>
</feature>
<dbReference type="OrthoDB" id="192148at2759"/>
<evidence type="ECO:0000313" key="2">
    <source>
        <dbReference type="EMBL" id="KZS90992.1"/>
    </source>
</evidence>
<feature type="region of interest" description="Disordered" evidence="1">
    <location>
        <begin position="25"/>
        <end position="67"/>
    </location>
</feature>
<proteinExistence type="predicted"/>
<dbReference type="CDD" id="cd21037">
    <property type="entry name" value="MLKL_NTD"/>
    <property type="match status" value="1"/>
</dbReference>
<reference evidence="2 3" key="1">
    <citation type="journal article" date="2016" name="Mol. Biol. Evol.">
        <title>Comparative Genomics of Early-Diverging Mushroom-Forming Fungi Provides Insights into the Origins of Lignocellulose Decay Capabilities.</title>
        <authorList>
            <person name="Nagy L.G."/>
            <person name="Riley R."/>
            <person name="Tritt A."/>
            <person name="Adam C."/>
            <person name="Daum C."/>
            <person name="Floudas D."/>
            <person name="Sun H."/>
            <person name="Yadav J.S."/>
            <person name="Pangilinan J."/>
            <person name="Larsson K.H."/>
            <person name="Matsuura K."/>
            <person name="Barry K."/>
            <person name="Labutti K."/>
            <person name="Kuo R."/>
            <person name="Ohm R.A."/>
            <person name="Bhattacharya S.S."/>
            <person name="Shirouzu T."/>
            <person name="Yoshinaga Y."/>
            <person name="Martin F.M."/>
            <person name="Grigoriev I.V."/>
            <person name="Hibbett D.S."/>
        </authorList>
    </citation>
    <scope>NUCLEOTIDE SEQUENCE [LARGE SCALE GENOMIC DNA]</scope>
    <source>
        <strain evidence="2 3">HHB9708</strain>
    </source>
</reference>
<feature type="compositionally biased region" description="Low complexity" evidence="1">
    <location>
        <begin position="50"/>
        <end position="67"/>
    </location>
</feature>
<evidence type="ECO:0000256" key="1">
    <source>
        <dbReference type="SAM" id="MobiDB-lite"/>
    </source>
</evidence>
<dbReference type="EMBL" id="KV419418">
    <property type="protein sequence ID" value="KZS90992.1"/>
    <property type="molecule type" value="Genomic_DNA"/>
</dbReference>
<keyword evidence="3" id="KW-1185">Reference proteome</keyword>
<name>A0A164RY53_9AGAM</name>
<sequence>MANTVNTPGSSSNLKLPHNKAGQSVYYDCPKKKQDLAQEAHGADSHGAGTSSSTNPPVNPPTTNSVTPLSELAAKLSKLNQSSSSSCAQDSSSAFSKTRARKNKEECEDIARRAAGHIAVLKDLNENEELSDDLIERLERYSRILEEVLEKTERLGTESSWKWKLKSSSVQDEAKDCLNRLNEAYQIYIFESSIATDNKLTTILRGMTALSFRLESQQSMPNGERGKIDMDRLDFGKQIAKVEKKTYILRIEHGRMLDLNTGRRRAVILRRFEVKQRLWLGMSYNHDPRP</sequence>
<dbReference type="Gene3D" id="1.20.930.20">
    <property type="entry name" value="Adaptor protein Cbl, N-terminal domain"/>
    <property type="match status" value="1"/>
</dbReference>
<dbReference type="InterPro" id="IPR036537">
    <property type="entry name" value="Adaptor_Cbl_N_dom_sf"/>
</dbReference>
<gene>
    <name evidence="2" type="ORF">SISNIDRAFT_488002</name>
</gene>
<dbReference type="AlphaFoldDB" id="A0A164RY53"/>
<dbReference type="Proteomes" id="UP000076722">
    <property type="component" value="Unassembled WGS sequence"/>
</dbReference>
<feature type="compositionally biased region" description="Basic and acidic residues" evidence="1">
    <location>
        <begin position="29"/>
        <end position="44"/>
    </location>
</feature>
<protein>
    <submittedName>
        <fullName evidence="2">Uncharacterized protein</fullName>
    </submittedName>
</protein>
<feature type="region of interest" description="Disordered" evidence="1">
    <location>
        <begin position="1"/>
        <end position="20"/>
    </location>
</feature>
<organism evidence="2 3">
    <name type="scientific">Sistotremastrum niveocremeum HHB9708</name>
    <dbReference type="NCBI Taxonomy" id="1314777"/>
    <lineage>
        <taxon>Eukaryota</taxon>
        <taxon>Fungi</taxon>
        <taxon>Dikarya</taxon>
        <taxon>Basidiomycota</taxon>
        <taxon>Agaricomycotina</taxon>
        <taxon>Agaricomycetes</taxon>
        <taxon>Sistotremastrales</taxon>
        <taxon>Sistotremastraceae</taxon>
        <taxon>Sertulicium</taxon>
        <taxon>Sertulicium niveocremeum</taxon>
    </lineage>
</organism>
<dbReference type="GO" id="GO:0007166">
    <property type="term" value="P:cell surface receptor signaling pathway"/>
    <property type="evidence" value="ECO:0007669"/>
    <property type="project" value="InterPro"/>
</dbReference>
<accession>A0A164RY53</accession>
<dbReference type="InterPro" id="IPR059179">
    <property type="entry name" value="MLKL-like_MCAfunc"/>
</dbReference>
<feature type="compositionally biased region" description="Low complexity" evidence="1">
    <location>
        <begin position="80"/>
        <end position="97"/>
    </location>
</feature>
<evidence type="ECO:0000313" key="3">
    <source>
        <dbReference type="Proteomes" id="UP000076722"/>
    </source>
</evidence>
<feature type="region of interest" description="Disordered" evidence="1">
    <location>
        <begin position="80"/>
        <end position="102"/>
    </location>
</feature>